<name>A0A8S0WN54_CYCAE</name>
<organism evidence="2 3">
    <name type="scientific">Cyclocybe aegerita</name>
    <name type="common">Black poplar mushroom</name>
    <name type="synonym">Agrocybe aegerita</name>
    <dbReference type="NCBI Taxonomy" id="1973307"/>
    <lineage>
        <taxon>Eukaryota</taxon>
        <taxon>Fungi</taxon>
        <taxon>Dikarya</taxon>
        <taxon>Basidiomycota</taxon>
        <taxon>Agaricomycotina</taxon>
        <taxon>Agaricomycetes</taxon>
        <taxon>Agaricomycetidae</taxon>
        <taxon>Agaricales</taxon>
        <taxon>Agaricineae</taxon>
        <taxon>Bolbitiaceae</taxon>
        <taxon>Cyclocybe</taxon>
    </lineage>
</organism>
<sequence>MTLTELQKLNVTQLRLLCKEKKITGYSKTPKEVLIEKLLAWQKPQPTPLKKIVSLAYIACDIAQPAGTTDNSTLGTETYTAIPDSSSTAYIEALTTHASQNGARHVAAPSGSAYVTSMTPPTSIKRPATESGQVYARKIVKVSHRSNQEPPSKYPDEKAKSTGNTANSNPMSILDAQQITNDIWEITTHSASSISSYYILEGTCEVIGHPPASQMKPSDVVHLRADWSAYIGARIRKGESGAVDLRQNPDLLDQLQWTNHEEYDKGLTRRYVLACVVGNSVSGPWLSSSEMHQEFSGLQSHVSTTRDHRTQRVNLFLPAHHHVESVHFSSSGNRALHPAVAAVQTPRREYFILRDNGMQIGCEEEGIAPVWMKILGCTAIGVHHG</sequence>
<reference evidence="2 3" key="1">
    <citation type="submission" date="2020-01" db="EMBL/GenBank/DDBJ databases">
        <authorList>
            <person name="Gupta K D."/>
        </authorList>
    </citation>
    <scope>NUCLEOTIDE SEQUENCE [LARGE SCALE GENOMIC DNA]</scope>
</reference>
<evidence type="ECO:0000256" key="1">
    <source>
        <dbReference type="SAM" id="MobiDB-lite"/>
    </source>
</evidence>
<dbReference type="EMBL" id="CACVBS010000033">
    <property type="protein sequence ID" value="CAA7261382.1"/>
    <property type="molecule type" value="Genomic_DNA"/>
</dbReference>
<dbReference type="AlphaFoldDB" id="A0A8S0WN54"/>
<feature type="region of interest" description="Disordered" evidence="1">
    <location>
        <begin position="141"/>
        <end position="170"/>
    </location>
</feature>
<feature type="compositionally biased region" description="Polar residues" evidence="1">
    <location>
        <begin position="161"/>
        <end position="170"/>
    </location>
</feature>
<comment type="caution">
    <text evidence="2">The sequence shown here is derived from an EMBL/GenBank/DDBJ whole genome shotgun (WGS) entry which is preliminary data.</text>
</comment>
<protein>
    <recommendedName>
        <fullName evidence="4">Rho termination factor N-terminal domain-containing protein</fullName>
    </recommendedName>
</protein>
<accession>A0A8S0WN54</accession>
<evidence type="ECO:0000313" key="2">
    <source>
        <dbReference type="EMBL" id="CAA7261382.1"/>
    </source>
</evidence>
<gene>
    <name evidence="2" type="ORF">AAE3_LOCUS3821</name>
</gene>
<dbReference type="OrthoDB" id="2368680at2759"/>
<proteinExistence type="predicted"/>
<dbReference type="Proteomes" id="UP000467700">
    <property type="component" value="Unassembled WGS sequence"/>
</dbReference>
<evidence type="ECO:0000313" key="3">
    <source>
        <dbReference type="Proteomes" id="UP000467700"/>
    </source>
</evidence>
<keyword evidence="3" id="KW-1185">Reference proteome</keyword>
<evidence type="ECO:0008006" key="4">
    <source>
        <dbReference type="Google" id="ProtNLM"/>
    </source>
</evidence>